<dbReference type="Proteomes" id="UP001044222">
    <property type="component" value="Chromosome 13"/>
</dbReference>
<comment type="catalytic activity">
    <reaction evidence="13">
        <text>L-threonyl-[protein] + ATP = O-phospho-L-threonyl-[protein] + ADP + H(+)</text>
        <dbReference type="Rhea" id="RHEA:46608"/>
        <dbReference type="Rhea" id="RHEA-COMP:11060"/>
        <dbReference type="Rhea" id="RHEA-COMP:11605"/>
        <dbReference type="ChEBI" id="CHEBI:15378"/>
        <dbReference type="ChEBI" id="CHEBI:30013"/>
        <dbReference type="ChEBI" id="CHEBI:30616"/>
        <dbReference type="ChEBI" id="CHEBI:61977"/>
        <dbReference type="ChEBI" id="CHEBI:456216"/>
        <dbReference type="EC" id="2.7.11.17"/>
    </reaction>
</comment>
<dbReference type="AlphaFoldDB" id="A0A9D3RS29"/>
<evidence type="ECO:0000256" key="6">
    <source>
        <dbReference type="ARBA" id="ARBA00022553"/>
    </source>
</evidence>
<dbReference type="PANTHER" id="PTHR43895">
    <property type="entry name" value="CALCIUM/CALMODULIN-DEPENDENT PROTEIN KINASE KINASE-RELATED"/>
    <property type="match status" value="1"/>
</dbReference>
<evidence type="ECO:0000256" key="16">
    <source>
        <dbReference type="SAM" id="MobiDB-lite"/>
    </source>
</evidence>
<evidence type="ECO:0000256" key="1">
    <source>
        <dbReference type="ARBA" id="ARBA00004123"/>
    </source>
</evidence>
<comment type="catalytic activity">
    <reaction evidence="14">
        <text>L-seryl-[protein] + ATP = O-phospho-L-seryl-[protein] + ADP + H(+)</text>
        <dbReference type="Rhea" id="RHEA:17989"/>
        <dbReference type="Rhea" id="RHEA-COMP:9863"/>
        <dbReference type="Rhea" id="RHEA-COMP:11604"/>
        <dbReference type="ChEBI" id="CHEBI:15378"/>
        <dbReference type="ChEBI" id="CHEBI:29999"/>
        <dbReference type="ChEBI" id="CHEBI:30616"/>
        <dbReference type="ChEBI" id="CHEBI:83421"/>
        <dbReference type="ChEBI" id="CHEBI:456216"/>
        <dbReference type="EC" id="2.7.11.17"/>
    </reaction>
</comment>
<dbReference type="PROSITE" id="PS00107">
    <property type="entry name" value="PROTEIN_KINASE_ATP"/>
    <property type="match status" value="1"/>
</dbReference>
<dbReference type="FunFam" id="3.30.200.20:FF:000429">
    <property type="entry name" value="Calcium/calmodulin-dependent protein kinase kinase"/>
    <property type="match status" value="1"/>
</dbReference>
<evidence type="ECO:0000256" key="9">
    <source>
        <dbReference type="ARBA" id="ARBA00022777"/>
    </source>
</evidence>
<dbReference type="GO" id="GO:0005516">
    <property type="term" value="F:calmodulin binding"/>
    <property type="evidence" value="ECO:0007669"/>
    <property type="project" value="UniProtKB-KW"/>
</dbReference>
<evidence type="ECO:0000256" key="14">
    <source>
        <dbReference type="ARBA" id="ARBA00047430"/>
    </source>
</evidence>
<evidence type="ECO:0000256" key="7">
    <source>
        <dbReference type="ARBA" id="ARBA00022679"/>
    </source>
</evidence>
<evidence type="ECO:0000256" key="15">
    <source>
        <dbReference type="PROSITE-ProRule" id="PRU10141"/>
    </source>
</evidence>
<evidence type="ECO:0000256" key="5">
    <source>
        <dbReference type="ARBA" id="ARBA00022527"/>
    </source>
</evidence>
<evidence type="ECO:0000256" key="12">
    <source>
        <dbReference type="ARBA" id="ARBA00023242"/>
    </source>
</evidence>
<dbReference type="InterPro" id="IPR017441">
    <property type="entry name" value="Protein_kinase_ATP_BS"/>
</dbReference>
<dbReference type="PROSITE" id="PS50011">
    <property type="entry name" value="PROTEIN_KINASE_DOM"/>
    <property type="match status" value="1"/>
</dbReference>
<dbReference type="SMART" id="SM00220">
    <property type="entry name" value="S_TKc"/>
    <property type="match status" value="1"/>
</dbReference>
<dbReference type="EMBL" id="JAFIRN010000013">
    <property type="protein sequence ID" value="KAG5837582.1"/>
    <property type="molecule type" value="Genomic_DNA"/>
</dbReference>
<dbReference type="FunFam" id="1.10.510.10:FF:000091">
    <property type="entry name" value="Calcium/calmodulin-dependent protein kinase kinase 2 isoform 1"/>
    <property type="match status" value="1"/>
</dbReference>
<feature type="compositionally biased region" description="Basic and acidic residues" evidence="16">
    <location>
        <begin position="28"/>
        <end position="39"/>
    </location>
</feature>
<dbReference type="GO" id="GO:0004683">
    <property type="term" value="F:calcium/calmodulin-dependent protein kinase activity"/>
    <property type="evidence" value="ECO:0007669"/>
    <property type="project" value="UniProtKB-EC"/>
</dbReference>
<accession>A0A9D3RS29</accession>
<keyword evidence="10 15" id="KW-0067">ATP-binding</keyword>
<evidence type="ECO:0000256" key="3">
    <source>
        <dbReference type="ARBA" id="ARBA00012434"/>
    </source>
</evidence>
<evidence type="ECO:0000256" key="8">
    <source>
        <dbReference type="ARBA" id="ARBA00022741"/>
    </source>
</evidence>
<evidence type="ECO:0000256" key="13">
    <source>
        <dbReference type="ARBA" id="ARBA00047307"/>
    </source>
</evidence>
<sequence>MSREHRLYDQAQKYPPVTFSALWSASRSQERAGERRDVDAFSQKPRLPGAMSAGPGSEAEPEAEPDSEHGSELEDMVSAIAVSAGRGATPTGAKNGAPRRLRLTDRTLSLQEREAYQGSSRLARRPTVESKHVSVSDAPDCVQLNQYKLKSEIGKGSYGVVKLAYNEDDDKYYAMKVVSKKKLMKQYGFPRRPPPRGAQTAQGDRAKVLGPLDRVYQEIAILKKLDHLNIVRLVEVLDDPAGDNLHMAFELMQKGPVMEVPSENPFTEEQTRLYFRDIVLGIEYLHYQKIIHRDIKPSNLLLGDDGRVKIADFGVSNVFEGSDALLSSTVGTPAFMAPETLSDDYKIFSGKALDVWAMGVTLYCFVFGKCPFIDEYILALHNKIRSEPVELPETPAISEDLHELILRMLEKDPALRITIPEIKVHPWVTQGGSDPLPLEEEHCTVVEVTEEEVQNSVKLVPSLSAVILVKSMLRKRSFGNPFECPGKTERSMSAPGSLLMKNSSGDGSREGELEDLQEDEPLP</sequence>
<keyword evidence="8 15" id="KW-0547">Nucleotide-binding</keyword>
<feature type="compositionally biased region" description="Acidic residues" evidence="16">
    <location>
        <begin position="512"/>
        <end position="523"/>
    </location>
</feature>
<evidence type="ECO:0000256" key="2">
    <source>
        <dbReference type="ARBA" id="ARBA00004496"/>
    </source>
</evidence>
<dbReference type="GO" id="GO:0061762">
    <property type="term" value="P:CAMKK-AMPK signaling cascade"/>
    <property type="evidence" value="ECO:0007669"/>
    <property type="project" value="TreeGrafter"/>
</dbReference>
<proteinExistence type="predicted"/>
<reference evidence="18" key="1">
    <citation type="submission" date="2021-01" db="EMBL/GenBank/DDBJ databases">
        <title>A chromosome-scale assembly of European eel, Anguilla anguilla.</title>
        <authorList>
            <person name="Henkel C."/>
            <person name="Jong-Raadsen S.A."/>
            <person name="Dufour S."/>
            <person name="Weltzien F.-A."/>
            <person name="Palstra A.P."/>
            <person name="Pelster B."/>
            <person name="Spaink H.P."/>
            <person name="Van Den Thillart G.E."/>
            <person name="Jansen H."/>
            <person name="Zahm M."/>
            <person name="Klopp C."/>
            <person name="Cedric C."/>
            <person name="Louis A."/>
            <person name="Berthelot C."/>
            <person name="Parey E."/>
            <person name="Roest Crollius H."/>
            <person name="Montfort J."/>
            <person name="Robinson-Rechavi M."/>
            <person name="Bucao C."/>
            <person name="Bouchez O."/>
            <person name="Gislard M."/>
            <person name="Lluch J."/>
            <person name="Milhes M."/>
            <person name="Lampietro C."/>
            <person name="Lopez Roques C."/>
            <person name="Donnadieu C."/>
            <person name="Braasch I."/>
            <person name="Desvignes T."/>
            <person name="Postlethwait J."/>
            <person name="Bobe J."/>
            <person name="Guiguen Y."/>
            <person name="Dirks R."/>
        </authorList>
    </citation>
    <scope>NUCLEOTIDE SEQUENCE</scope>
    <source>
        <strain evidence="18">Tag_6206</strain>
        <tissue evidence="18">Liver</tissue>
    </source>
</reference>
<feature type="region of interest" description="Disordered" evidence="16">
    <location>
        <begin position="480"/>
        <end position="523"/>
    </location>
</feature>
<keyword evidence="11" id="KW-0112">Calmodulin-binding</keyword>
<dbReference type="InterPro" id="IPR000719">
    <property type="entry name" value="Prot_kinase_dom"/>
</dbReference>
<keyword evidence="6" id="KW-0597">Phosphoprotein</keyword>
<comment type="caution">
    <text evidence="18">The sequence shown here is derived from an EMBL/GenBank/DDBJ whole genome shotgun (WGS) entry which is preliminary data.</text>
</comment>
<dbReference type="InterPro" id="IPR008271">
    <property type="entry name" value="Ser/Thr_kinase_AS"/>
</dbReference>
<evidence type="ECO:0000256" key="11">
    <source>
        <dbReference type="ARBA" id="ARBA00022860"/>
    </source>
</evidence>
<evidence type="ECO:0000259" key="17">
    <source>
        <dbReference type="PROSITE" id="PS50011"/>
    </source>
</evidence>
<feature type="domain" description="Protein kinase" evidence="17">
    <location>
        <begin position="147"/>
        <end position="428"/>
    </location>
</feature>
<keyword evidence="12" id="KW-0539">Nucleus</keyword>
<keyword evidence="19" id="KW-1185">Reference proteome</keyword>
<evidence type="ECO:0000256" key="10">
    <source>
        <dbReference type="ARBA" id="ARBA00022840"/>
    </source>
</evidence>
<keyword evidence="9" id="KW-0418">Kinase</keyword>
<dbReference type="SUPFAM" id="SSF56112">
    <property type="entry name" value="Protein kinase-like (PK-like)"/>
    <property type="match status" value="1"/>
</dbReference>
<evidence type="ECO:0000313" key="19">
    <source>
        <dbReference type="Proteomes" id="UP001044222"/>
    </source>
</evidence>
<keyword evidence="7" id="KW-0808">Transferase</keyword>
<name>A0A9D3RS29_ANGAN</name>
<dbReference type="Pfam" id="PF00069">
    <property type="entry name" value="Pkinase"/>
    <property type="match status" value="1"/>
</dbReference>
<protein>
    <recommendedName>
        <fullName evidence="3">calcium/calmodulin-dependent protein kinase</fullName>
        <ecNumber evidence="3">2.7.11.17</ecNumber>
    </recommendedName>
</protein>
<dbReference type="Gene3D" id="3.30.200.20">
    <property type="entry name" value="Phosphorylase Kinase, domain 1"/>
    <property type="match status" value="1"/>
</dbReference>
<organism evidence="18 19">
    <name type="scientific">Anguilla anguilla</name>
    <name type="common">European freshwater eel</name>
    <name type="synonym">Muraena anguilla</name>
    <dbReference type="NCBI Taxonomy" id="7936"/>
    <lineage>
        <taxon>Eukaryota</taxon>
        <taxon>Metazoa</taxon>
        <taxon>Chordata</taxon>
        <taxon>Craniata</taxon>
        <taxon>Vertebrata</taxon>
        <taxon>Euteleostomi</taxon>
        <taxon>Actinopterygii</taxon>
        <taxon>Neopterygii</taxon>
        <taxon>Teleostei</taxon>
        <taxon>Anguilliformes</taxon>
        <taxon>Anguillidae</taxon>
        <taxon>Anguilla</taxon>
    </lineage>
</organism>
<dbReference type="PROSITE" id="PS00108">
    <property type="entry name" value="PROTEIN_KINASE_ST"/>
    <property type="match status" value="1"/>
</dbReference>
<evidence type="ECO:0000313" key="18">
    <source>
        <dbReference type="EMBL" id="KAG5837582.1"/>
    </source>
</evidence>
<gene>
    <name evidence="18" type="ORF">ANANG_G00240860</name>
</gene>
<comment type="subcellular location">
    <subcellularLocation>
        <location evidence="2">Cytoplasm</location>
    </subcellularLocation>
    <subcellularLocation>
        <location evidence="1">Nucleus</location>
    </subcellularLocation>
</comment>
<dbReference type="EC" id="2.7.11.17" evidence="3"/>
<evidence type="ECO:0000256" key="4">
    <source>
        <dbReference type="ARBA" id="ARBA00022490"/>
    </source>
</evidence>
<dbReference type="PANTHER" id="PTHR43895:SF26">
    <property type="entry name" value="CALCIUM_CALMODULIN DEPENDENT PROTEIN KINASE KINASE 1"/>
    <property type="match status" value="1"/>
</dbReference>
<dbReference type="InterPro" id="IPR011009">
    <property type="entry name" value="Kinase-like_dom_sf"/>
</dbReference>
<keyword evidence="5" id="KW-0723">Serine/threonine-protein kinase</keyword>
<dbReference type="Gene3D" id="1.10.510.10">
    <property type="entry name" value="Transferase(Phosphotransferase) domain 1"/>
    <property type="match status" value="1"/>
</dbReference>
<dbReference type="GO" id="GO:0005524">
    <property type="term" value="F:ATP binding"/>
    <property type="evidence" value="ECO:0007669"/>
    <property type="project" value="UniProtKB-UniRule"/>
</dbReference>
<dbReference type="GO" id="GO:0005654">
    <property type="term" value="C:nucleoplasm"/>
    <property type="evidence" value="ECO:0007669"/>
    <property type="project" value="UniProtKB-ARBA"/>
</dbReference>
<keyword evidence="4" id="KW-0963">Cytoplasm</keyword>
<dbReference type="GO" id="GO:0005737">
    <property type="term" value="C:cytoplasm"/>
    <property type="evidence" value="ECO:0007669"/>
    <property type="project" value="UniProtKB-SubCell"/>
</dbReference>
<feature type="binding site" evidence="15">
    <location>
        <position position="176"/>
    </location>
    <ligand>
        <name>ATP</name>
        <dbReference type="ChEBI" id="CHEBI:30616"/>
    </ligand>
</feature>
<feature type="region of interest" description="Disordered" evidence="16">
    <location>
        <begin position="24"/>
        <end position="72"/>
    </location>
</feature>